<reference evidence="1 2" key="1">
    <citation type="journal article" date="2018" name="Genomics">
        <title>Molecular footprints of inshore aquatic adaptation in Indo-Pacific humpback dolphin (Sousa chinensis).</title>
        <authorList>
            <person name="Ming Y."/>
            <person name="Jian J."/>
            <person name="Yu F."/>
            <person name="Yu X."/>
            <person name="Wang J."/>
            <person name="Liu W."/>
        </authorList>
    </citation>
    <scope>NUCLEOTIDE SEQUENCE [LARGE SCALE GENOMIC DNA]</scope>
    <source>
        <strain evidence="1">MY-2018</strain>
        <tissue evidence="1">Skin</tissue>
    </source>
</reference>
<gene>
    <name evidence="1" type="ORF">DBR06_SOUSAS17810012</name>
</gene>
<feature type="non-terminal residue" evidence="1">
    <location>
        <position position="68"/>
    </location>
</feature>
<dbReference type="EMBL" id="QWLN02008489">
    <property type="protein sequence ID" value="TEA34823.1"/>
    <property type="molecule type" value="Genomic_DNA"/>
</dbReference>
<evidence type="ECO:0000313" key="1">
    <source>
        <dbReference type="EMBL" id="TEA34823.1"/>
    </source>
</evidence>
<proteinExistence type="predicted"/>
<accession>A0A484GGK9</accession>
<name>A0A484GGK9_SOUCH</name>
<dbReference type="Proteomes" id="UP000295264">
    <property type="component" value="Unassembled WGS sequence"/>
</dbReference>
<evidence type="ECO:0000313" key="2">
    <source>
        <dbReference type="Proteomes" id="UP000295264"/>
    </source>
</evidence>
<comment type="caution">
    <text evidence="1">The sequence shown here is derived from an EMBL/GenBank/DDBJ whole genome shotgun (WGS) entry which is preliminary data.</text>
</comment>
<feature type="non-terminal residue" evidence="1">
    <location>
        <position position="1"/>
    </location>
</feature>
<protein>
    <submittedName>
        <fullName evidence="1">Uncharacterized protein</fullName>
    </submittedName>
</protein>
<keyword evidence="2" id="KW-1185">Reference proteome</keyword>
<organism evidence="1 2">
    <name type="scientific">Sousa chinensis</name>
    <name type="common">Indo-pacific humpbacked dolphin</name>
    <name type="synonym">Steno chinensis</name>
    <dbReference type="NCBI Taxonomy" id="103600"/>
    <lineage>
        <taxon>Eukaryota</taxon>
        <taxon>Metazoa</taxon>
        <taxon>Chordata</taxon>
        <taxon>Craniata</taxon>
        <taxon>Vertebrata</taxon>
        <taxon>Euteleostomi</taxon>
        <taxon>Mammalia</taxon>
        <taxon>Eutheria</taxon>
        <taxon>Laurasiatheria</taxon>
        <taxon>Artiodactyla</taxon>
        <taxon>Whippomorpha</taxon>
        <taxon>Cetacea</taxon>
        <taxon>Odontoceti</taxon>
        <taxon>Delphinidae</taxon>
        <taxon>Sousa</taxon>
    </lineage>
</organism>
<sequence>ALIVFNIKSQFTLRREKARKRFSVCVKEYQGISEKIRLIAKDSKVLESPAVEPSPLKLQTLCLVALSR</sequence>
<dbReference type="AlphaFoldDB" id="A0A484GGK9"/>